<proteinExistence type="predicted"/>
<protein>
    <submittedName>
        <fullName evidence="1">Uncharacterized protein</fullName>
    </submittedName>
</protein>
<accession>X1BAG6</accession>
<gene>
    <name evidence="1" type="ORF">S01H4_05091</name>
</gene>
<name>X1BAG6_9ZZZZ</name>
<sequence>MGKELKKRGALGSDRRITIPKIWKDKFPDGVFYELEIQDNKIVITFFAVETKKGS</sequence>
<evidence type="ECO:0000313" key="1">
    <source>
        <dbReference type="EMBL" id="GAG68946.1"/>
    </source>
</evidence>
<organism evidence="1">
    <name type="scientific">marine sediment metagenome</name>
    <dbReference type="NCBI Taxonomy" id="412755"/>
    <lineage>
        <taxon>unclassified sequences</taxon>
        <taxon>metagenomes</taxon>
        <taxon>ecological metagenomes</taxon>
    </lineage>
</organism>
<dbReference type="EMBL" id="BART01001441">
    <property type="protein sequence ID" value="GAG68946.1"/>
    <property type="molecule type" value="Genomic_DNA"/>
</dbReference>
<dbReference type="AlphaFoldDB" id="X1BAG6"/>
<comment type="caution">
    <text evidence="1">The sequence shown here is derived from an EMBL/GenBank/DDBJ whole genome shotgun (WGS) entry which is preliminary data.</text>
</comment>
<reference evidence="1" key="1">
    <citation type="journal article" date="2014" name="Front. Microbiol.">
        <title>High frequency of phylogenetically diverse reductive dehalogenase-homologous genes in deep subseafloor sedimentary metagenomes.</title>
        <authorList>
            <person name="Kawai M."/>
            <person name="Futagami T."/>
            <person name="Toyoda A."/>
            <person name="Takaki Y."/>
            <person name="Nishi S."/>
            <person name="Hori S."/>
            <person name="Arai W."/>
            <person name="Tsubouchi T."/>
            <person name="Morono Y."/>
            <person name="Uchiyama I."/>
            <person name="Ito T."/>
            <person name="Fujiyama A."/>
            <person name="Inagaki F."/>
            <person name="Takami H."/>
        </authorList>
    </citation>
    <scope>NUCLEOTIDE SEQUENCE</scope>
    <source>
        <strain evidence="1">Expedition CK06-06</strain>
    </source>
</reference>